<organism evidence="1">
    <name type="scientific">uncultured prokaryote</name>
    <dbReference type="NCBI Taxonomy" id="198431"/>
    <lineage>
        <taxon>unclassified sequences</taxon>
        <taxon>environmental samples</taxon>
    </lineage>
</organism>
<protein>
    <submittedName>
        <fullName evidence="1">Uncharacterized protein</fullName>
    </submittedName>
</protein>
<dbReference type="EMBL" id="LN852814">
    <property type="protein sequence ID" value="CRY93998.1"/>
    <property type="molecule type" value="Genomic_DNA"/>
</dbReference>
<sequence>MLDIRSQIEDTLGCLDKDLCVVAELAIFGLLVILADSCGVAGPTAVDCLHG</sequence>
<evidence type="ECO:0000313" key="1">
    <source>
        <dbReference type="EMBL" id="CRY93998.1"/>
    </source>
</evidence>
<keyword evidence="1" id="KW-0614">Plasmid</keyword>
<geneLocation type="plasmid" evidence="1">
    <name>pRGRH0124</name>
</geneLocation>
<reference evidence="1" key="1">
    <citation type="submission" date="2015-06" db="EMBL/GenBank/DDBJ databases">
        <authorList>
            <person name="Joergensen T."/>
        </authorList>
    </citation>
    <scope>NUCLEOTIDE SEQUENCE</scope>
    <source>
        <plasmid evidence="1">pRGRH0124</plasmid>
    </source>
</reference>
<accession>A0A0H5PWP3</accession>
<reference evidence="1" key="2">
    <citation type="submission" date="2015-07" db="EMBL/GenBank/DDBJ databases">
        <title>Plasmids, circular viruses and viroids from rat gut.</title>
        <authorList>
            <person name="Jorgensen T.J."/>
            <person name="Hansen M.A."/>
            <person name="Xu Z."/>
            <person name="Tabak M.A."/>
            <person name="Sorensen S.J."/>
            <person name="Hansen L.H."/>
        </authorList>
    </citation>
    <scope>NUCLEOTIDE SEQUENCE</scope>
    <source>
        <plasmid evidence="1">pRGRH0124</plasmid>
    </source>
</reference>
<name>A0A0H5PWP3_9ZZZZ</name>
<dbReference type="AlphaFoldDB" id="A0A0H5PWP3"/>
<proteinExistence type="predicted"/>